<proteinExistence type="predicted"/>
<evidence type="ECO:0000313" key="1">
    <source>
        <dbReference type="EMBL" id="GLQ06057.1"/>
    </source>
</evidence>
<dbReference type="EMBL" id="BSNF01000003">
    <property type="protein sequence ID" value="GLQ06057.1"/>
    <property type="molecule type" value="Genomic_DNA"/>
</dbReference>
<keyword evidence="2" id="KW-1185">Reference proteome</keyword>
<sequence length="70" mass="7715">MPCYKVKCYEGGLWDKAAPRNIEALNEQKAAESICGGGEPLVEGGKIGQLRAEVWLPASPNKKKYFYVRG</sequence>
<gene>
    <name evidence="1" type="ORF">GCM10007924_12780</name>
</gene>
<reference evidence="1" key="2">
    <citation type="submission" date="2023-01" db="EMBL/GenBank/DDBJ databases">
        <title>Draft genome sequence of Sneathiella chinensis strain NBRC 103408.</title>
        <authorList>
            <person name="Sun Q."/>
            <person name="Mori K."/>
        </authorList>
    </citation>
    <scope>NUCLEOTIDE SEQUENCE</scope>
    <source>
        <strain evidence="1">NBRC 103408</strain>
    </source>
</reference>
<reference evidence="1" key="1">
    <citation type="journal article" date="2014" name="Int. J. Syst. Evol. Microbiol.">
        <title>Complete genome of a new Firmicutes species belonging to the dominant human colonic microbiota ('Ruminococcus bicirculans') reveals two chromosomes and a selective capacity to utilize plant glucans.</title>
        <authorList>
            <consortium name="NISC Comparative Sequencing Program"/>
            <person name="Wegmann U."/>
            <person name="Louis P."/>
            <person name="Goesmann A."/>
            <person name="Henrissat B."/>
            <person name="Duncan S.H."/>
            <person name="Flint H.J."/>
        </authorList>
    </citation>
    <scope>NUCLEOTIDE SEQUENCE</scope>
    <source>
        <strain evidence="1">NBRC 103408</strain>
    </source>
</reference>
<protein>
    <submittedName>
        <fullName evidence="1">Uncharacterized protein</fullName>
    </submittedName>
</protein>
<name>A0ABQ5U405_9PROT</name>
<accession>A0ABQ5U405</accession>
<dbReference type="Proteomes" id="UP001161409">
    <property type="component" value="Unassembled WGS sequence"/>
</dbReference>
<comment type="caution">
    <text evidence="1">The sequence shown here is derived from an EMBL/GenBank/DDBJ whole genome shotgun (WGS) entry which is preliminary data.</text>
</comment>
<organism evidence="1 2">
    <name type="scientific">Sneathiella chinensis</name>
    <dbReference type="NCBI Taxonomy" id="349750"/>
    <lineage>
        <taxon>Bacteria</taxon>
        <taxon>Pseudomonadati</taxon>
        <taxon>Pseudomonadota</taxon>
        <taxon>Alphaproteobacteria</taxon>
        <taxon>Sneathiellales</taxon>
        <taxon>Sneathiellaceae</taxon>
        <taxon>Sneathiella</taxon>
    </lineage>
</organism>
<evidence type="ECO:0000313" key="2">
    <source>
        <dbReference type="Proteomes" id="UP001161409"/>
    </source>
</evidence>